<accession>A0ABV2EJC1</accession>
<keyword evidence="3" id="KW-1185">Reference proteome</keyword>
<feature type="domain" description="HTH cro/C1-type" evidence="1">
    <location>
        <begin position="22"/>
        <end position="76"/>
    </location>
</feature>
<dbReference type="PROSITE" id="PS50943">
    <property type="entry name" value="HTH_CROC1"/>
    <property type="match status" value="1"/>
</dbReference>
<dbReference type="SMART" id="SM00530">
    <property type="entry name" value="HTH_XRE"/>
    <property type="match status" value="1"/>
</dbReference>
<dbReference type="InterPro" id="IPR001387">
    <property type="entry name" value="Cro/C1-type_HTH"/>
</dbReference>
<dbReference type="CDD" id="cd00093">
    <property type="entry name" value="HTH_XRE"/>
    <property type="match status" value="1"/>
</dbReference>
<sequence length="126" mass="13767">MASSSAGRPRSGALDVVLGQRIRERRLALSLTQAELGRRIGMTFQQVQKYENGSNRVTAIVLMKLARSLDLGVTDLLNGIDGPGDEEDAQRDRLLSHFAHIRSPEVREAVLTLVAKLADQTEVSEG</sequence>
<dbReference type="RefSeq" id="WP_331931273.1">
    <property type="nucleotide sequence ID" value="NZ_JBEPLU010000001.1"/>
</dbReference>
<name>A0ABV2EJC1_9CAUL</name>
<proteinExistence type="predicted"/>
<gene>
    <name evidence="2" type="ORF">ABID41_002208</name>
</gene>
<evidence type="ECO:0000259" key="1">
    <source>
        <dbReference type="PROSITE" id="PS50943"/>
    </source>
</evidence>
<evidence type="ECO:0000313" key="3">
    <source>
        <dbReference type="Proteomes" id="UP001549110"/>
    </source>
</evidence>
<dbReference type="Gene3D" id="1.10.260.40">
    <property type="entry name" value="lambda repressor-like DNA-binding domains"/>
    <property type="match status" value="1"/>
</dbReference>
<evidence type="ECO:0000313" key="2">
    <source>
        <dbReference type="EMBL" id="MET3527113.1"/>
    </source>
</evidence>
<dbReference type="InterPro" id="IPR010982">
    <property type="entry name" value="Lambda_DNA-bd_dom_sf"/>
</dbReference>
<protein>
    <submittedName>
        <fullName evidence="2">Transcriptional regulator with XRE-family HTH domain</fullName>
    </submittedName>
</protein>
<dbReference type="EMBL" id="JBEPLU010000001">
    <property type="protein sequence ID" value="MET3527113.1"/>
    <property type="molecule type" value="Genomic_DNA"/>
</dbReference>
<reference evidence="2 3" key="1">
    <citation type="submission" date="2024-06" db="EMBL/GenBank/DDBJ databases">
        <title>Genomic Encyclopedia of Type Strains, Phase IV (KMG-IV): sequencing the most valuable type-strain genomes for metagenomic binning, comparative biology and taxonomic classification.</title>
        <authorList>
            <person name="Goeker M."/>
        </authorList>
    </citation>
    <scope>NUCLEOTIDE SEQUENCE [LARGE SCALE GENOMIC DNA]</scope>
    <source>
        <strain evidence="2 3">DSM 17809</strain>
    </source>
</reference>
<dbReference type="Pfam" id="PF01381">
    <property type="entry name" value="HTH_3"/>
    <property type="match status" value="1"/>
</dbReference>
<comment type="caution">
    <text evidence="2">The sequence shown here is derived from an EMBL/GenBank/DDBJ whole genome shotgun (WGS) entry which is preliminary data.</text>
</comment>
<dbReference type="Proteomes" id="UP001549110">
    <property type="component" value="Unassembled WGS sequence"/>
</dbReference>
<dbReference type="SUPFAM" id="SSF47413">
    <property type="entry name" value="lambda repressor-like DNA-binding domains"/>
    <property type="match status" value="1"/>
</dbReference>
<organism evidence="2 3">
    <name type="scientific">Phenylobacterium koreense</name>
    <dbReference type="NCBI Taxonomy" id="266125"/>
    <lineage>
        <taxon>Bacteria</taxon>
        <taxon>Pseudomonadati</taxon>
        <taxon>Pseudomonadota</taxon>
        <taxon>Alphaproteobacteria</taxon>
        <taxon>Caulobacterales</taxon>
        <taxon>Caulobacteraceae</taxon>
        <taxon>Phenylobacterium</taxon>
    </lineage>
</organism>